<dbReference type="InterPro" id="IPR027417">
    <property type="entry name" value="P-loop_NTPase"/>
</dbReference>
<sequence length="203" mass="22413">MEGEQSHENHPPSSIVEGDDDVIVASKPKAGTIWLKALAFSIVNRTRYWLSNNLLNSAISYNFVPFVEITLYGQDQIPDLTSIPPPRLFATHLSYSVLPESMKQGNSQIVYVTPRQQQHPFAAPHPRLLVNLPKRPPPEAKEVFKTKPAPHYKALSITTATGSTVQPPIKGNPTAPKEEKPPAATKTTSEAIPNKRSQPKKQP</sequence>
<dbReference type="Gene3D" id="3.40.50.300">
    <property type="entry name" value="P-loop containing nucleotide triphosphate hydrolases"/>
    <property type="match status" value="1"/>
</dbReference>
<dbReference type="EC" id="2.8.2.-" evidence="3"/>
<dbReference type="GO" id="GO:0005737">
    <property type="term" value="C:cytoplasm"/>
    <property type="evidence" value="ECO:0000318"/>
    <property type="project" value="GO_Central"/>
</dbReference>
<dbReference type="Pfam" id="PF00685">
    <property type="entry name" value="Sulfotransfer_1"/>
    <property type="match status" value="1"/>
</dbReference>
<dbReference type="PANTHER" id="PTHR11783">
    <property type="entry name" value="SULFOTRANSFERASE SULT"/>
    <property type="match status" value="1"/>
</dbReference>
<evidence type="ECO:0000313" key="6">
    <source>
        <dbReference type="EMBL" id="EOY19625.1"/>
    </source>
</evidence>
<dbReference type="eggNOG" id="KOG1584">
    <property type="taxonomic scope" value="Eukaryota"/>
</dbReference>
<feature type="region of interest" description="Disordered" evidence="4">
    <location>
        <begin position="132"/>
        <end position="203"/>
    </location>
</feature>
<dbReference type="GO" id="GO:0051923">
    <property type="term" value="P:sulfation"/>
    <property type="evidence" value="ECO:0000318"/>
    <property type="project" value="GO_Central"/>
</dbReference>
<dbReference type="GO" id="GO:0008146">
    <property type="term" value="F:sulfotransferase activity"/>
    <property type="evidence" value="ECO:0000318"/>
    <property type="project" value="GO_Central"/>
</dbReference>
<proteinExistence type="inferred from homology"/>
<evidence type="ECO:0000256" key="1">
    <source>
        <dbReference type="ARBA" id="ARBA00005771"/>
    </source>
</evidence>
<dbReference type="HOGENOM" id="CLU_1350985_0_0_1"/>
<keyword evidence="7" id="KW-1185">Reference proteome</keyword>
<dbReference type="InParanoid" id="A0A061FQP2"/>
<feature type="compositionally biased region" description="Polar residues" evidence="4">
    <location>
        <begin position="156"/>
        <end position="166"/>
    </location>
</feature>
<gene>
    <name evidence="6" type="ORF">TCM_044760</name>
</gene>
<evidence type="ECO:0000256" key="3">
    <source>
        <dbReference type="RuleBase" id="RU361155"/>
    </source>
</evidence>
<dbReference type="AlphaFoldDB" id="A0A061FQP2"/>
<comment type="similarity">
    <text evidence="1 3">Belongs to the sulfotransferase 1 family.</text>
</comment>
<organism evidence="6 7">
    <name type="scientific">Theobroma cacao</name>
    <name type="common">Cacao</name>
    <name type="synonym">Cocoa</name>
    <dbReference type="NCBI Taxonomy" id="3641"/>
    <lineage>
        <taxon>Eukaryota</taxon>
        <taxon>Viridiplantae</taxon>
        <taxon>Streptophyta</taxon>
        <taxon>Embryophyta</taxon>
        <taxon>Tracheophyta</taxon>
        <taxon>Spermatophyta</taxon>
        <taxon>Magnoliopsida</taxon>
        <taxon>eudicotyledons</taxon>
        <taxon>Gunneridae</taxon>
        <taxon>Pentapetalae</taxon>
        <taxon>rosids</taxon>
        <taxon>malvids</taxon>
        <taxon>Malvales</taxon>
        <taxon>Malvaceae</taxon>
        <taxon>Byttnerioideae</taxon>
        <taxon>Theobroma</taxon>
    </lineage>
</organism>
<evidence type="ECO:0000256" key="2">
    <source>
        <dbReference type="ARBA" id="ARBA00022679"/>
    </source>
</evidence>
<keyword evidence="2 3" id="KW-0808">Transferase</keyword>
<accession>A0A061FQP2</accession>
<dbReference type="SUPFAM" id="SSF52540">
    <property type="entry name" value="P-loop containing nucleoside triphosphate hydrolases"/>
    <property type="match status" value="1"/>
</dbReference>
<dbReference type="Proteomes" id="UP000026915">
    <property type="component" value="Chromosome 10"/>
</dbReference>
<feature type="domain" description="Sulfotransferase" evidence="5">
    <location>
        <begin position="19"/>
        <end position="112"/>
    </location>
</feature>
<evidence type="ECO:0000313" key="7">
    <source>
        <dbReference type="Proteomes" id="UP000026915"/>
    </source>
</evidence>
<dbReference type="Gramene" id="EOY19625">
    <property type="protein sequence ID" value="EOY19625"/>
    <property type="gene ID" value="TCM_044760"/>
</dbReference>
<name>A0A061FQP2_THECC</name>
<evidence type="ECO:0000259" key="5">
    <source>
        <dbReference type="Pfam" id="PF00685"/>
    </source>
</evidence>
<reference evidence="6 7" key="1">
    <citation type="journal article" date="2013" name="Genome Biol.">
        <title>The genome sequence of the most widely cultivated cacao type and its use to identify candidate genes regulating pod color.</title>
        <authorList>
            <person name="Motamayor J.C."/>
            <person name="Mockaitis K."/>
            <person name="Schmutz J."/>
            <person name="Haiminen N."/>
            <person name="Iii D.L."/>
            <person name="Cornejo O."/>
            <person name="Findley S.D."/>
            <person name="Zheng P."/>
            <person name="Utro F."/>
            <person name="Royaert S."/>
            <person name="Saski C."/>
            <person name="Jenkins J."/>
            <person name="Podicheti R."/>
            <person name="Zhao M."/>
            <person name="Scheffler B.E."/>
            <person name="Stack J.C."/>
            <person name="Feltus F.A."/>
            <person name="Mustiga G.M."/>
            <person name="Amores F."/>
            <person name="Phillips W."/>
            <person name="Marelli J.P."/>
            <person name="May G.D."/>
            <person name="Shapiro H."/>
            <person name="Ma J."/>
            <person name="Bustamante C.D."/>
            <person name="Schnell R.J."/>
            <person name="Main D."/>
            <person name="Gilbert D."/>
            <person name="Parida L."/>
            <person name="Kuhn D.N."/>
        </authorList>
    </citation>
    <scope>NUCLEOTIDE SEQUENCE [LARGE SCALE GENOMIC DNA]</scope>
    <source>
        <strain evidence="7">cv. Matina 1-6</strain>
    </source>
</reference>
<protein>
    <recommendedName>
        <fullName evidence="3">Sulfotransferase</fullName>
        <ecNumber evidence="3">2.8.2.-</ecNumber>
    </recommendedName>
</protein>
<evidence type="ECO:0000256" key="4">
    <source>
        <dbReference type="SAM" id="MobiDB-lite"/>
    </source>
</evidence>
<dbReference type="EMBL" id="CM001888">
    <property type="protein sequence ID" value="EOY19625.1"/>
    <property type="molecule type" value="Genomic_DNA"/>
</dbReference>
<feature type="compositionally biased region" description="Basic and acidic residues" evidence="4">
    <location>
        <begin position="136"/>
        <end position="145"/>
    </location>
</feature>
<dbReference type="InterPro" id="IPR000863">
    <property type="entry name" value="Sulfotransferase_dom"/>
</dbReference>